<feature type="domain" description="Aminoglycoside phosphotransferase" evidence="2">
    <location>
        <begin position="32"/>
        <end position="228"/>
    </location>
</feature>
<dbReference type="Gene3D" id="3.90.1200.10">
    <property type="match status" value="1"/>
</dbReference>
<comment type="caution">
    <text evidence="3">The sequence shown here is derived from an EMBL/GenBank/DDBJ whole genome shotgun (WGS) entry which is preliminary data.</text>
</comment>
<dbReference type="PANTHER" id="PTHR21064">
    <property type="entry name" value="AMINOGLYCOSIDE PHOSPHOTRANSFERASE DOMAIN-CONTAINING PROTEIN-RELATED"/>
    <property type="match status" value="1"/>
</dbReference>
<dbReference type="GO" id="GO:0009088">
    <property type="term" value="P:threonine biosynthetic process"/>
    <property type="evidence" value="ECO:0007669"/>
    <property type="project" value="TreeGrafter"/>
</dbReference>
<evidence type="ECO:0000313" key="3">
    <source>
        <dbReference type="EMBL" id="KTD42553.1"/>
    </source>
</evidence>
<proteinExistence type="inferred from homology"/>
<evidence type="ECO:0000256" key="1">
    <source>
        <dbReference type="ARBA" id="ARBA00038240"/>
    </source>
</evidence>
<dbReference type="Gene3D" id="3.30.200.20">
    <property type="entry name" value="Phosphorylase Kinase, domain 1"/>
    <property type="match status" value="1"/>
</dbReference>
<evidence type="ECO:0000259" key="2">
    <source>
        <dbReference type="Pfam" id="PF01636"/>
    </source>
</evidence>
<dbReference type="PATRIC" id="fig|29423.5.peg.777"/>
<sequence length="321" mass="37599">MWNEILNRLDENKTPAAAASLWDADQNSLQKINHGINLVYRFKRHQQGYYLRLTHETLRSVAELNAALAYLNHLFVANVPVCEPIPSQRGAWIEKIQQEQDCFLAQVCREVPGKAIDFDSKNLVLYRRWGEVLAQLHQAASYYHPKAHCYTSWQDSLQELEAYIDKESLVIQQVFAEVKLFFTHKPIAKHNYGLTHGDHREANVLTDGRHIHIIDFDLPSFNWFMEDVCRPFFHPIVYDEVNWQDKIRPYLEGYFSVMPKNSLDMDSLSKQIQLKCLEIYLWTKNNWNSDIAPGGNKTNLWLERVHEKLVNTSWIAKLPTF</sequence>
<dbReference type="PANTHER" id="PTHR21064:SF6">
    <property type="entry name" value="AMINOGLYCOSIDE PHOSPHOTRANSFERASE DOMAIN-CONTAINING PROTEIN"/>
    <property type="match status" value="1"/>
</dbReference>
<keyword evidence="3" id="KW-0808">Transferase</keyword>
<gene>
    <name evidence="3" type="ORF">Loak_0747</name>
</gene>
<dbReference type="Pfam" id="PF01636">
    <property type="entry name" value="APH"/>
    <property type="match status" value="1"/>
</dbReference>
<keyword evidence="3" id="KW-0418">Kinase</keyword>
<reference evidence="3 4" key="1">
    <citation type="submission" date="2015-11" db="EMBL/GenBank/DDBJ databases">
        <title>Genomic analysis of 38 Legionella species identifies large and diverse effector repertoires.</title>
        <authorList>
            <person name="Burstein D."/>
            <person name="Amaro F."/>
            <person name="Zusman T."/>
            <person name="Lifshitz Z."/>
            <person name="Cohen O."/>
            <person name="Gilbert J.A."/>
            <person name="Pupko T."/>
            <person name="Shuman H.A."/>
            <person name="Segal G."/>
        </authorList>
    </citation>
    <scope>NUCLEOTIDE SEQUENCE [LARGE SCALE GENOMIC DNA]</scope>
    <source>
        <strain evidence="3 4">Oak Ridge-10</strain>
    </source>
</reference>
<dbReference type="EMBL" id="LNYP01000009">
    <property type="protein sequence ID" value="KTD42553.1"/>
    <property type="molecule type" value="Genomic_DNA"/>
</dbReference>
<dbReference type="Proteomes" id="UP000054858">
    <property type="component" value="Unassembled WGS sequence"/>
</dbReference>
<dbReference type="AlphaFoldDB" id="A0A0W0XD80"/>
<name>A0A0W0XD80_9GAMM</name>
<dbReference type="RefSeq" id="WP_025386457.1">
    <property type="nucleotide sequence ID" value="NZ_LCUA01000030.1"/>
</dbReference>
<dbReference type="GO" id="GO:0004413">
    <property type="term" value="F:homoserine kinase activity"/>
    <property type="evidence" value="ECO:0007669"/>
    <property type="project" value="TreeGrafter"/>
</dbReference>
<comment type="similarity">
    <text evidence="1">Belongs to the pseudomonas-type ThrB family.</text>
</comment>
<protein>
    <submittedName>
        <fullName evidence="3">Homoserine kinase</fullName>
    </submittedName>
</protein>
<evidence type="ECO:0000313" key="4">
    <source>
        <dbReference type="Proteomes" id="UP000054858"/>
    </source>
</evidence>
<organism evidence="3 4">
    <name type="scientific">Legionella oakridgensis</name>
    <dbReference type="NCBI Taxonomy" id="29423"/>
    <lineage>
        <taxon>Bacteria</taxon>
        <taxon>Pseudomonadati</taxon>
        <taxon>Pseudomonadota</taxon>
        <taxon>Gammaproteobacteria</taxon>
        <taxon>Legionellales</taxon>
        <taxon>Legionellaceae</taxon>
        <taxon>Legionella</taxon>
    </lineage>
</organism>
<dbReference type="InterPro" id="IPR011009">
    <property type="entry name" value="Kinase-like_dom_sf"/>
</dbReference>
<dbReference type="SUPFAM" id="SSF56112">
    <property type="entry name" value="Protein kinase-like (PK-like)"/>
    <property type="match status" value="1"/>
</dbReference>
<accession>A0A0W0XD80</accession>
<dbReference type="InterPro" id="IPR002575">
    <property type="entry name" value="Aminoglycoside_PTrfase"/>
</dbReference>
<dbReference type="InterPro" id="IPR050249">
    <property type="entry name" value="Pseudomonas-type_ThrB"/>
</dbReference>